<dbReference type="EMBL" id="CAJVPY010000576">
    <property type="protein sequence ID" value="CAG8481126.1"/>
    <property type="molecule type" value="Genomic_DNA"/>
</dbReference>
<dbReference type="AlphaFoldDB" id="A0A9N8WF01"/>
<evidence type="ECO:0000313" key="3">
    <source>
        <dbReference type="Proteomes" id="UP000789405"/>
    </source>
</evidence>
<comment type="caution">
    <text evidence="2">The sequence shown here is derived from an EMBL/GenBank/DDBJ whole genome shotgun (WGS) entry which is preliminary data.</text>
</comment>
<feature type="region of interest" description="Disordered" evidence="1">
    <location>
        <begin position="47"/>
        <end position="104"/>
    </location>
</feature>
<feature type="compositionally biased region" description="Basic and acidic residues" evidence="1">
    <location>
        <begin position="77"/>
        <end position="88"/>
    </location>
</feature>
<sequence length="104" mass="11699">MHLYLLELLFGEISSSLFYLHNLYKTPIIKNNIKLVKCGKDSLEDAAKTTSIGGNEESNDLFISDEGSISSDFSRPIGHECDSGDSNRPHTPPHRIIYNQDFLK</sequence>
<dbReference type="Proteomes" id="UP000789405">
    <property type="component" value="Unassembled WGS sequence"/>
</dbReference>
<evidence type="ECO:0000256" key="1">
    <source>
        <dbReference type="SAM" id="MobiDB-lite"/>
    </source>
</evidence>
<evidence type="ECO:0000313" key="2">
    <source>
        <dbReference type="EMBL" id="CAG8481126.1"/>
    </source>
</evidence>
<name>A0A9N8WF01_9GLOM</name>
<dbReference type="OrthoDB" id="10560428at2759"/>
<gene>
    <name evidence="2" type="ORF">DERYTH_LOCUS1929</name>
</gene>
<reference evidence="2" key="1">
    <citation type="submission" date="2021-06" db="EMBL/GenBank/DDBJ databases">
        <authorList>
            <person name="Kallberg Y."/>
            <person name="Tangrot J."/>
            <person name="Rosling A."/>
        </authorList>
    </citation>
    <scope>NUCLEOTIDE SEQUENCE</scope>
    <source>
        <strain evidence="2">MA453B</strain>
    </source>
</reference>
<accession>A0A9N8WF01</accession>
<proteinExistence type="predicted"/>
<organism evidence="2 3">
    <name type="scientific">Dentiscutata erythropus</name>
    <dbReference type="NCBI Taxonomy" id="1348616"/>
    <lineage>
        <taxon>Eukaryota</taxon>
        <taxon>Fungi</taxon>
        <taxon>Fungi incertae sedis</taxon>
        <taxon>Mucoromycota</taxon>
        <taxon>Glomeromycotina</taxon>
        <taxon>Glomeromycetes</taxon>
        <taxon>Diversisporales</taxon>
        <taxon>Gigasporaceae</taxon>
        <taxon>Dentiscutata</taxon>
    </lineage>
</organism>
<keyword evidence="3" id="KW-1185">Reference proteome</keyword>
<protein>
    <submittedName>
        <fullName evidence="2">15956_t:CDS:1</fullName>
    </submittedName>
</protein>